<dbReference type="AlphaFoldDB" id="A0A4Q1AU22"/>
<evidence type="ECO:0000259" key="3">
    <source>
        <dbReference type="PROSITE" id="PS50112"/>
    </source>
</evidence>
<dbReference type="SUPFAM" id="SSF53850">
    <property type="entry name" value="Periplasmic binding protein-like II"/>
    <property type="match status" value="2"/>
</dbReference>
<dbReference type="InterPro" id="IPR001638">
    <property type="entry name" value="Solute-binding_3/MltF_N"/>
</dbReference>
<dbReference type="OrthoDB" id="5468627at2"/>
<dbReference type="InterPro" id="IPR000700">
    <property type="entry name" value="PAS-assoc_C"/>
</dbReference>
<evidence type="ECO:0008006" key="7">
    <source>
        <dbReference type="Google" id="ProtNLM"/>
    </source>
</evidence>
<evidence type="ECO:0000313" key="5">
    <source>
        <dbReference type="EMBL" id="RXK12243.1"/>
    </source>
</evidence>
<dbReference type="Pfam" id="PF07228">
    <property type="entry name" value="SpoIIE"/>
    <property type="match status" value="1"/>
</dbReference>
<dbReference type="Pfam" id="PF08447">
    <property type="entry name" value="PAS_3"/>
    <property type="match status" value="1"/>
</dbReference>
<evidence type="ECO:0000256" key="1">
    <source>
        <dbReference type="ARBA" id="ARBA00022729"/>
    </source>
</evidence>
<dbReference type="PROSITE" id="PS50113">
    <property type="entry name" value="PAC"/>
    <property type="match status" value="1"/>
</dbReference>
<accession>A0A4Q1AU22</accession>
<feature type="domain" description="PAS" evidence="3">
    <location>
        <begin position="646"/>
        <end position="718"/>
    </location>
</feature>
<dbReference type="InterPro" id="IPR001610">
    <property type="entry name" value="PAC"/>
</dbReference>
<dbReference type="Gene3D" id="3.60.40.10">
    <property type="entry name" value="PPM-type phosphatase domain"/>
    <property type="match status" value="1"/>
</dbReference>
<organism evidence="5 6">
    <name type="scientific">Halarcobacter mediterraneus</name>
    <dbReference type="NCBI Taxonomy" id="2023153"/>
    <lineage>
        <taxon>Bacteria</taxon>
        <taxon>Pseudomonadati</taxon>
        <taxon>Campylobacterota</taxon>
        <taxon>Epsilonproteobacteria</taxon>
        <taxon>Campylobacterales</taxon>
        <taxon>Arcobacteraceae</taxon>
        <taxon>Halarcobacter</taxon>
    </lineage>
</organism>
<dbReference type="Pfam" id="PF00497">
    <property type="entry name" value="SBP_bac_3"/>
    <property type="match status" value="2"/>
</dbReference>
<dbReference type="Proteomes" id="UP000289718">
    <property type="component" value="Unassembled WGS sequence"/>
</dbReference>
<dbReference type="InterPro" id="IPR000014">
    <property type="entry name" value="PAS"/>
</dbReference>
<keyword evidence="2" id="KW-1133">Transmembrane helix</keyword>
<dbReference type="SMART" id="SM00086">
    <property type="entry name" value="PAC"/>
    <property type="match status" value="1"/>
</dbReference>
<dbReference type="NCBIfam" id="TIGR00229">
    <property type="entry name" value="sensory_box"/>
    <property type="match status" value="1"/>
</dbReference>
<evidence type="ECO:0000259" key="4">
    <source>
        <dbReference type="PROSITE" id="PS50113"/>
    </source>
</evidence>
<dbReference type="InterPro" id="IPR001932">
    <property type="entry name" value="PPM-type_phosphatase-like_dom"/>
</dbReference>
<name>A0A4Q1AU22_9BACT</name>
<dbReference type="CDD" id="cd00130">
    <property type="entry name" value="PAS"/>
    <property type="match status" value="1"/>
</dbReference>
<feature type="domain" description="PAC" evidence="4">
    <location>
        <begin position="721"/>
        <end position="773"/>
    </location>
</feature>
<dbReference type="SUPFAM" id="SSF55785">
    <property type="entry name" value="PYP-like sensor domain (PAS domain)"/>
    <property type="match status" value="1"/>
</dbReference>
<dbReference type="PANTHER" id="PTHR35936">
    <property type="entry name" value="MEMBRANE-BOUND LYTIC MUREIN TRANSGLYCOSYLASE F"/>
    <property type="match status" value="1"/>
</dbReference>
<evidence type="ECO:0000313" key="6">
    <source>
        <dbReference type="Proteomes" id="UP000289718"/>
    </source>
</evidence>
<dbReference type="CDD" id="cd01007">
    <property type="entry name" value="PBP2_BvgS_HisK_like"/>
    <property type="match status" value="2"/>
</dbReference>
<dbReference type="Gene3D" id="3.40.190.10">
    <property type="entry name" value="Periplasmic binding protein-like II"/>
    <property type="match status" value="4"/>
</dbReference>
<keyword evidence="1" id="KW-0732">Signal</keyword>
<dbReference type="SMART" id="SM00062">
    <property type="entry name" value="PBPb"/>
    <property type="match status" value="2"/>
</dbReference>
<dbReference type="InterPro" id="IPR035965">
    <property type="entry name" value="PAS-like_dom_sf"/>
</dbReference>
<keyword evidence="2" id="KW-0812">Transmembrane</keyword>
<dbReference type="Gene3D" id="3.30.450.20">
    <property type="entry name" value="PAS domain"/>
    <property type="match status" value="1"/>
</dbReference>
<proteinExistence type="predicted"/>
<comment type="caution">
    <text evidence="5">The sequence shown here is derived from an EMBL/GenBank/DDBJ whole genome shotgun (WGS) entry which is preliminary data.</text>
</comment>
<protein>
    <recommendedName>
        <fullName evidence="7">Histidine kinase</fullName>
    </recommendedName>
</protein>
<sequence length="1053" mass="121954">MIYKFILIITLFVNFLQGNINKDIKNISALVAPHLYELNNDSLENILENYLKNNQNIKYLILYDTLVNKKYLSYYKNKDKVIKNSFNPKQLNFNCEKVSIDIRYKNEKIGSLEICKESDNALNLTKEEKLWLEKNKVIKVHNEYDWAPFNFNEHKTAKGYSIDYIKLLAKSLGLEIKFVTGTWNESLQKAYNKEIDVMLNIAKTKQRQKHLSYVGIYARNITSILTKKTRDDISNIDSLLGKKVSVVEGFIYEKFLEENYPKIEIIKYKNTLDSIKAVIYDEVDATLGKTASLNYIMNENVIKGLKYTADVKVNDPEMENLYIAVRNDKPILGSLLKKAMQKVSIEEMDKLKLKWFNQKRRVQFTKEEYKWLDKKRVIRYSEVNWKPLAIIEKNSMTGIIGDYLNIVAEATGIEFEFVPSNSWPEVLEKFKNKEIDLVPGIGDTKEETSLGAVSKKYATFPMVIISNESVNYIDSLDDIKNKVLSIPKFYTSYNYIKEIYPNIKIIETENIFDALLNVSNKDADIFLGHLAPTIYYMTKIGKDNLKIVGNSGVNFKHHFLINPELPELLSITNKVFDSLTQKERDKIYNGWIDVKVKQNLGFSLKKILSYLLPLLFIILLIILIIIYWNRKLKILVDKKTADIFSKKQELQSLVDSFDRNVIFVQTDLNGIITHPSKAFCEISKYSESELKGKGSNIVRHPDSDENLFKELWQTIKAQKRWSGEIKNMAKDGTTYWLYSKIEPAYNKSLEFIGFKAISQDITNRKIVESLSKNLEKKVEERTFDLQKAKNEIELMHQNTKDSIEYASLIQSSLIPSNELFEKHFSDSFQLWEPKDIVGGDIYLFEELNDNECILMLIDCTGHGVSGAFVTMLVKAIERQIIAFIKNNNEKVSPAKILSIFNKSMKHLLKQETADSISNVGFDGSIIYYNKKEKIIKFSGAELPLIFTYNKKVNIIKGNRHSVGYKKSQASYTFDEHEVEVQKGMTFYLASDGYWDQNGGKKGFPFGKRSFLKLLEKYSLYPLSKQKELLTNDLFLYQNKNERNDDITIIGFKI</sequence>
<feature type="transmembrane region" description="Helical" evidence="2">
    <location>
        <begin position="607"/>
        <end position="628"/>
    </location>
</feature>
<gene>
    <name evidence="5" type="ORF">CP965_10760</name>
</gene>
<dbReference type="InterPro" id="IPR036457">
    <property type="entry name" value="PPM-type-like_dom_sf"/>
</dbReference>
<dbReference type="PANTHER" id="PTHR35936:SF19">
    <property type="entry name" value="AMINO-ACID-BINDING PROTEIN YXEM-RELATED"/>
    <property type="match status" value="1"/>
</dbReference>
<reference evidence="5 6" key="1">
    <citation type="submission" date="2017-09" db="EMBL/GenBank/DDBJ databases">
        <title>Genomics of the genus Arcobacter.</title>
        <authorList>
            <person name="Perez-Cataluna A."/>
            <person name="Figueras M.J."/>
            <person name="Salas-Masso N."/>
        </authorList>
    </citation>
    <scope>NUCLEOTIDE SEQUENCE [LARGE SCALE GENOMIC DNA]</scope>
    <source>
        <strain evidence="5 6">F156-34</strain>
    </source>
</reference>
<dbReference type="EMBL" id="NXIE01000004">
    <property type="protein sequence ID" value="RXK12243.1"/>
    <property type="molecule type" value="Genomic_DNA"/>
</dbReference>
<dbReference type="PROSITE" id="PS50112">
    <property type="entry name" value="PAS"/>
    <property type="match status" value="1"/>
</dbReference>
<keyword evidence="2" id="KW-0472">Membrane</keyword>
<dbReference type="InterPro" id="IPR013655">
    <property type="entry name" value="PAS_fold_3"/>
</dbReference>
<dbReference type="RefSeq" id="WP_129062110.1">
    <property type="nucleotide sequence ID" value="NZ_NXIE01000004.1"/>
</dbReference>
<keyword evidence="6" id="KW-1185">Reference proteome</keyword>
<evidence type="ECO:0000256" key="2">
    <source>
        <dbReference type="SAM" id="Phobius"/>
    </source>
</evidence>